<dbReference type="KEGG" id="msch:N508_002051"/>
<accession>V2Q8M4</accession>
<dbReference type="EMBL" id="CP097562">
    <property type="protein sequence ID" value="USF24956.1"/>
    <property type="molecule type" value="Genomic_DNA"/>
</dbReference>
<reference evidence="1" key="1">
    <citation type="journal article" date="2014" name="Genome Announc.">
        <title>Draft genome sequences of the altered schaedler flora, a defined bacterial community from gnotobiotic mice.</title>
        <authorList>
            <person name="Wannemuehler M.J."/>
            <person name="Overstreet A.M."/>
            <person name="Ward D.V."/>
            <person name="Phillips G.J."/>
        </authorList>
    </citation>
    <scope>NUCLEOTIDE SEQUENCE</scope>
    <source>
        <strain evidence="1">ASF457</strain>
    </source>
</reference>
<dbReference type="SUPFAM" id="SSF55166">
    <property type="entry name" value="Hedgehog/DD-peptidase"/>
    <property type="match status" value="1"/>
</dbReference>
<organism evidence="1 2">
    <name type="scientific">Mucispirillum schaedleri ASF457</name>
    <dbReference type="NCBI Taxonomy" id="1379858"/>
    <lineage>
        <taxon>Bacteria</taxon>
        <taxon>Pseudomonadati</taxon>
        <taxon>Deferribacterota</taxon>
        <taxon>Deferribacteres</taxon>
        <taxon>Deferribacterales</taxon>
        <taxon>Mucispirillaceae</taxon>
        <taxon>Mucispirillum</taxon>
    </lineage>
</organism>
<reference evidence="1" key="2">
    <citation type="submission" date="2022-05" db="EMBL/GenBank/DDBJ databases">
        <authorList>
            <person name="Proctor A.L."/>
            <person name="Phillips G.J."/>
            <person name="Wannemuehler M.J."/>
        </authorList>
    </citation>
    <scope>NUCLEOTIDE SEQUENCE</scope>
    <source>
        <strain evidence="1">ASF457</strain>
    </source>
</reference>
<keyword evidence="2" id="KW-1185">Reference proteome</keyword>
<dbReference type="OrthoDB" id="8479979at2"/>
<dbReference type="GO" id="GO:0008233">
    <property type="term" value="F:peptidase activity"/>
    <property type="evidence" value="ECO:0007669"/>
    <property type="project" value="InterPro"/>
</dbReference>
<evidence type="ECO:0000313" key="2">
    <source>
        <dbReference type="Proteomes" id="UP000017429"/>
    </source>
</evidence>
<protein>
    <submittedName>
        <fullName evidence="1">Uncharacterized protein</fullName>
    </submittedName>
</protein>
<evidence type="ECO:0000313" key="1">
    <source>
        <dbReference type="EMBL" id="USF24956.1"/>
    </source>
</evidence>
<dbReference type="Gene3D" id="3.30.1380.10">
    <property type="match status" value="1"/>
</dbReference>
<dbReference type="RefSeq" id="WP_023276594.1">
    <property type="nucleotide sequence ID" value="NZ_CP097562.1"/>
</dbReference>
<proteinExistence type="predicted"/>
<reference evidence="1" key="3">
    <citation type="submission" date="2022-06" db="EMBL/GenBank/DDBJ databases">
        <title>Resources to Facilitate Use of the Altered Schaedler Flora (ASF) Mouse Model to Study Microbiome Function.</title>
        <authorList>
            <person name="Proctor A."/>
            <person name="Parvinroo S."/>
            <person name="Richie T."/>
            <person name="Jia X."/>
            <person name="Lee S.T.M."/>
            <person name="Karp P.D."/>
            <person name="Paley S."/>
            <person name="Kostic A.D."/>
            <person name="Pierre J.F."/>
            <person name="Wannemuehler M.J."/>
            <person name="Phillips G.J."/>
        </authorList>
    </citation>
    <scope>NUCLEOTIDE SEQUENCE</scope>
    <source>
        <strain evidence="1">ASF457</strain>
    </source>
</reference>
<name>V2Q8M4_9BACT</name>
<sequence>MNTLSKKSIQKLNTCHSDLKRLIKTVALEEKCAVICGFRGRYEQEKAYYDGKSKAKWGMSKHNLKPSQAVDVVPLPLDWNNIERFEKLGRKIMQKADELNINIKWGRDFKGLKDYPHFELNTDI</sequence>
<gene>
    <name evidence="1" type="ORF">N508_002051</name>
</gene>
<dbReference type="AlphaFoldDB" id="V2Q8M4"/>
<dbReference type="Proteomes" id="UP000017429">
    <property type="component" value="Chromosome"/>
</dbReference>
<dbReference type="InterPro" id="IPR039561">
    <property type="entry name" value="Peptidase_M15C"/>
</dbReference>
<dbReference type="eggNOG" id="ENOG5032SIW">
    <property type="taxonomic scope" value="Bacteria"/>
</dbReference>
<dbReference type="InterPro" id="IPR009045">
    <property type="entry name" value="Zn_M74/Hedgehog-like"/>
</dbReference>
<dbReference type="Pfam" id="PF13539">
    <property type="entry name" value="Peptidase_M15_4"/>
    <property type="match status" value="1"/>
</dbReference>